<evidence type="ECO:0000313" key="1">
    <source>
        <dbReference type="EMBL" id="KPM31763.1"/>
    </source>
</evidence>
<accession>A0A0P7AV31</accession>
<protein>
    <submittedName>
        <fullName evidence="1">Uncharacterized protein</fullName>
    </submittedName>
</protein>
<keyword evidence="2" id="KW-1185">Reference proteome</keyword>
<sequence>MICKKFTVQTYQEAKSITTTVLSNLYSKLTLDSPKKTLKDNLQ</sequence>
<dbReference type="Proteomes" id="UP000050280">
    <property type="component" value="Unassembled WGS sequence"/>
</dbReference>
<organism evidence="1 2">
    <name type="scientific">Croceitalea dokdonensis DOKDO 023</name>
    <dbReference type="NCBI Taxonomy" id="1300341"/>
    <lineage>
        <taxon>Bacteria</taxon>
        <taxon>Pseudomonadati</taxon>
        <taxon>Bacteroidota</taxon>
        <taxon>Flavobacteriia</taxon>
        <taxon>Flavobacteriales</taxon>
        <taxon>Flavobacteriaceae</taxon>
        <taxon>Croceitalea</taxon>
    </lineage>
</organism>
<name>A0A0P7AV31_9FLAO</name>
<comment type="caution">
    <text evidence="1">The sequence shown here is derived from an EMBL/GenBank/DDBJ whole genome shotgun (WGS) entry which is preliminary data.</text>
</comment>
<dbReference type="STRING" id="1300341.I595_2258"/>
<reference evidence="1 2" key="1">
    <citation type="submission" date="2015-09" db="EMBL/GenBank/DDBJ databases">
        <title>Genome sequence of the marine flavobacterium Croceitalea dokdonensis DOKDO 023 that contains proton- and sodium-pumping rhodopsins.</title>
        <authorList>
            <person name="Kwon S.-K."/>
            <person name="Lee H.K."/>
            <person name="Kwak M.-J."/>
            <person name="Kim J.F."/>
        </authorList>
    </citation>
    <scope>NUCLEOTIDE SEQUENCE [LARGE SCALE GENOMIC DNA]</scope>
    <source>
        <strain evidence="1 2">DOKDO 023</strain>
    </source>
</reference>
<dbReference type="AlphaFoldDB" id="A0A0P7AV31"/>
<gene>
    <name evidence="1" type="ORF">I595_2258</name>
</gene>
<evidence type="ECO:0000313" key="2">
    <source>
        <dbReference type="Proteomes" id="UP000050280"/>
    </source>
</evidence>
<dbReference type="EMBL" id="LDJX01000004">
    <property type="protein sequence ID" value="KPM31763.1"/>
    <property type="molecule type" value="Genomic_DNA"/>
</dbReference>
<proteinExistence type="predicted"/>